<dbReference type="GO" id="GO:0097250">
    <property type="term" value="P:mitochondrial respirasome assembly"/>
    <property type="evidence" value="ECO:0007669"/>
    <property type="project" value="TreeGrafter"/>
</dbReference>
<evidence type="ECO:0000256" key="6">
    <source>
        <dbReference type="SAM" id="MobiDB-lite"/>
    </source>
</evidence>
<keyword evidence="3 7" id="KW-1133">Transmembrane helix</keyword>
<dbReference type="GO" id="GO:0031966">
    <property type="term" value="C:mitochondrial membrane"/>
    <property type="evidence" value="ECO:0007669"/>
    <property type="project" value="UniProtKB-SubCell"/>
</dbReference>
<evidence type="ECO:0000256" key="7">
    <source>
        <dbReference type="SAM" id="Phobius"/>
    </source>
</evidence>
<feature type="transmembrane region" description="Helical" evidence="7">
    <location>
        <begin position="112"/>
        <end position="131"/>
    </location>
</feature>
<evidence type="ECO:0000256" key="3">
    <source>
        <dbReference type="ARBA" id="ARBA00022989"/>
    </source>
</evidence>
<dbReference type="EMBL" id="MU826826">
    <property type="protein sequence ID" value="KAJ7375424.1"/>
    <property type="molecule type" value="Genomic_DNA"/>
</dbReference>
<feature type="compositionally biased region" description="Polar residues" evidence="6">
    <location>
        <begin position="1"/>
        <end position="14"/>
    </location>
</feature>
<feature type="transmembrane region" description="Helical" evidence="7">
    <location>
        <begin position="75"/>
        <end position="92"/>
    </location>
</feature>
<comment type="caution">
    <text evidence="9">The sequence shown here is derived from an EMBL/GenBank/DDBJ whole genome shotgun (WGS) entry which is preliminary data.</text>
</comment>
<organism evidence="9 10">
    <name type="scientific">Desmophyllum pertusum</name>
    <dbReference type="NCBI Taxonomy" id="174260"/>
    <lineage>
        <taxon>Eukaryota</taxon>
        <taxon>Metazoa</taxon>
        <taxon>Cnidaria</taxon>
        <taxon>Anthozoa</taxon>
        <taxon>Hexacorallia</taxon>
        <taxon>Scleractinia</taxon>
        <taxon>Caryophylliina</taxon>
        <taxon>Caryophylliidae</taxon>
        <taxon>Desmophyllum</taxon>
    </lineage>
</organism>
<evidence type="ECO:0000313" key="10">
    <source>
        <dbReference type="Proteomes" id="UP001163046"/>
    </source>
</evidence>
<evidence type="ECO:0000256" key="1">
    <source>
        <dbReference type="ARBA" id="ARBA00004325"/>
    </source>
</evidence>
<protein>
    <submittedName>
        <fullName evidence="9">HIG1 domain member 1A, mitochondrial</fullName>
    </submittedName>
</protein>
<proteinExistence type="predicted"/>
<accession>A0A9W9Z6P5</accession>
<reference evidence="9" key="1">
    <citation type="submission" date="2023-01" db="EMBL/GenBank/DDBJ databases">
        <title>Genome assembly of the deep-sea coral Lophelia pertusa.</title>
        <authorList>
            <person name="Herrera S."/>
            <person name="Cordes E."/>
        </authorList>
    </citation>
    <scope>NUCLEOTIDE SEQUENCE</scope>
    <source>
        <strain evidence="9">USNM1676648</strain>
        <tissue evidence="9">Polyp</tissue>
    </source>
</reference>
<dbReference type="PANTHER" id="PTHR12297:SF3">
    <property type="entry name" value="HIG1 DOMAIN FAMILY MEMBER 1A"/>
    <property type="match status" value="1"/>
</dbReference>
<dbReference type="PANTHER" id="PTHR12297">
    <property type="entry name" value="HYPOXIA-INDUCBILE GENE 1 HIG1 -RELATED"/>
    <property type="match status" value="1"/>
</dbReference>
<evidence type="ECO:0000259" key="8">
    <source>
        <dbReference type="PROSITE" id="PS51503"/>
    </source>
</evidence>
<evidence type="ECO:0000256" key="4">
    <source>
        <dbReference type="ARBA" id="ARBA00023128"/>
    </source>
</evidence>
<dbReference type="Gene3D" id="6.10.140.1320">
    <property type="match status" value="1"/>
</dbReference>
<evidence type="ECO:0000256" key="2">
    <source>
        <dbReference type="ARBA" id="ARBA00022692"/>
    </source>
</evidence>
<dbReference type="Pfam" id="PF04588">
    <property type="entry name" value="HIG_1_N"/>
    <property type="match status" value="1"/>
</dbReference>
<evidence type="ECO:0000313" key="9">
    <source>
        <dbReference type="EMBL" id="KAJ7375424.1"/>
    </source>
</evidence>
<dbReference type="OrthoDB" id="10003563at2759"/>
<dbReference type="InterPro" id="IPR007667">
    <property type="entry name" value="Hypoxia_induced_domain"/>
</dbReference>
<gene>
    <name evidence="9" type="primary">HIGD1A</name>
    <name evidence="9" type="ORF">OS493_002189</name>
</gene>
<feature type="region of interest" description="Disordered" evidence="6">
    <location>
        <begin position="1"/>
        <end position="68"/>
    </location>
</feature>
<comment type="subcellular location">
    <subcellularLocation>
        <location evidence="1">Mitochondrion membrane</location>
    </subcellularLocation>
</comment>
<name>A0A9W9Z6P5_9CNID</name>
<dbReference type="PROSITE" id="PS51503">
    <property type="entry name" value="HIG1"/>
    <property type="match status" value="1"/>
</dbReference>
<feature type="compositionally biased region" description="Polar residues" evidence="6">
    <location>
        <begin position="22"/>
        <end position="49"/>
    </location>
</feature>
<keyword evidence="10" id="KW-1185">Reference proteome</keyword>
<keyword evidence="2 7" id="KW-0812">Transmembrane</keyword>
<sequence length="144" mass="15426">MATLHNLGTSSISATMLGGGEQTDSISESVQDSPLTKQNMARTAQQLSSELMIDPEMETETPSEKLVRKSKQQPFVPIGIAGTVAACVWGAIAYKNRGPAMTTSRYLMRLRVIAQSCVVGSIMTGLGVMALQEKLEAKAEAKKH</sequence>
<dbReference type="InterPro" id="IPR050355">
    <property type="entry name" value="RCF1"/>
</dbReference>
<feature type="domain" description="HIG1" evidence="8">
    <location>
        <begin position="47"/>
        <end position="140"/>
    </location>
</feature>
<keyword evidence="4" id="KW-0496">Mitochondrion</keyword>
<dbReference type="Proteomes" id="UP001163046">
    <property type="component" value="Unassembled WGS sequence"/>
</dbReference>
<evidence type="ECO:0000256" key="5">
    <source>
        <dbReference type="ARBA" id="ARBA00023136"/>
    </source>
</evidence>
<keyword evidence="5 7" id="KW-0472">Membrane</keyword>
<dbReference type="AlphaFoldDB" id="A0A9W9Z6P5"/>